<reference evidence="2 3" key="1">
    <citation type="submission" date="2020-12" db="EMBL/GenBank/DDBJ databases">
        <authorList>
            <person name="Ruan W."/>
            <person name="Khan S.A."/>
            <person name="Jeon C.O."/>
        </authorList>
    </citation>
    <scope>NUCLEOTIDE SEQUENCE [LARGE SCALE GENOMIC DNA]</scope>
    <source>
        <strain evidence="2 3">MA-13</strain>
    </source>
</reference>
<dbReference type="Pfam" id="PF00685">
    <property type="entry name" value="Sulfotransfer_1"/>
    <property type="match status" value="1"/>
</dbReference>
<keyword evidence="3" id="KW-1185">Reference proteome</keyword>
<feature type="domain" description="Sulfotransferase" evidence="1">
    <location>
        <begin position="105"/>
        <end position="215"/>
    </location>
</feature>
<organism evidence="2 3">
    <name type="scientific">Rheinheimera maricola</name>
    <dbReference type="NCBI Taxonomy" id="2793282"/>
    <lineage>
        <taxon>Bacteria</taxon>
        <taxon>Pseudomonadati</taxon>
        <taxon>Pseudomonadota</taxon>
        <taxon>Gammaproteobacteria</taxon>
        <taxon>Chromatiales</taxon>
        <taxon>Chromatiaceae</taxon>
        <taxon>Rheinheimera</taxon>
    </lineage>
</organism>
<name>A0ABS7X677_9GAMM</name>
<protein>
    <submittedName>
        <fullName evidence="2">Sulfotransferase domain-containing protein</fullName>
    </submittedName>
</protein>
<accession>A0ABS7X677</accession>
<dbReference type="Gene3D" id="3.40.50.300">
    <property type="entry name" value="P-loop containing nucleotide triphosphate hydrolases"/>
    <property type="match status" value="1"/>
</dbReference>
<dbReference type="SUPFAM" id="SSF52540">
    <property type="entry name" value="P-loop containing nucleoside triphosphate hydrolases"/>
    <property type="match status" value="1"/>
</dbReference>
<evidence type="ECO:0000259" key="1">
    <source>
        <dbReference type="Pfam" id="PF00685"/>
    </source>
</evidence>
<sequence>MNKDLELISTEGKKYVVSVPLSHLHFPSAYVFAFAKSGSTLLDRLVRDYCKEIGVPSFSLFGSAFNLGVNPGHIDKDAKQAFTALGTVYTGFRHYPRNFDLDLREANCIWLTRDPRDMLVSLYFSIAKSHVVKQGDNARFKEREIVNSMDIDTFVLSRASSYIKNFNMYRNKLPINKTKIVRYEDVIYDKESLLSLLVEHLALPTNVDALIKVAKKHDVIPDSEQVSDHVRQVHPGNYLVKLKQDTIGILNKELSTFLDYFDYR</sequence>
<dbReference type="RefSeq" id="WP_205310145.1">
    <property type="nucleotide sequence ID" value="NZ_JAERPS020000001.1"/>
</dbReference>
<dbReference type="Proteomes" id="UP000663814">
    <property type="component" value="Unassembled WGS sequence"/>
</dbReference>
<evidence type="ECO:0000313" key="2">
    <source>
        <dbReference type="EMBL" id="MBZ9610317.1"/>
    </source>
</evidence>
<reference evidence="2 3" key="2">
    <citation type="submission" date="2021-08" db="EMBL/GenBank/DDBJ databases">
        <title>Rheinheimera aquimaris sp. nov., isolated from seawater of the East Sea in Korea.</title>
        <authorList>
            <person name="Kim K.H."/>
            <person name="Wenting R."/>
            <person name="Kim K.R."/>
            <person name="Jeon C.O."/>
        </authorList>
    </citation>
    <scope>NUCLEOTIDE SEQUENCE [LARGE SCALE GENOMIC DNA]</scope>
    <source>
        <strain evidence="2 3">MA-13</strain>
    </source>
</reference>
<dbReference type="InterPro" id="IPR000863">
    <property type="entry name" value="Sulfotransferase_dom"/>
</dbReference>
<gene>
    <name evidence="2" type="ORF">I4W93_001785</name>
</gene>
<proteinExistence type="predicted"/>
<comment type="caution">
    <text evidence="2">The sequence shown here is derived from an EMBL/GenBank/DDBJ whole genome shotgun (WGS) entry which is preliminary data.</text>
</comment>
<dbReference type="InterPro" id="IPR027417">
    <property type="entry name" value="P-loop_NTPase"/>
</dbReference>
<dbReference type="EMBL" id="JAERPS020000001">
    <property type="protein sequence ID" value="MBZ9610317.1"/>
    <property type="molecule type" value="Genomic_DNA"/>
</dbReference>
<evidence type="ECO:0000313" key="3">
    <source>
        <dbReference type="Proteomes" id="UP000663814"/>
    </source>
</evidence>